<feature type="compositionally biased region" description="Basic and acidic residues" evidence="2">
    <location>
        <begin position="443"/>
        <end position="461"/>
    </location>
</feature>
<dbReference type="PANTHER" id="PTHR47485">
    <property type="entry name" value="THYLAKOID LUMENAL 17.4 KDA PROTEIN, CHLOROPLASTIC"/>
    <property type="match status" value="1"/>
</dbReference>
<feature type="region of interest" description="Disordered" evidence="2">
    <location>
        <begin position="443"/>
        <end position="463"/>
    </location>
</feature>
<evidence type="ECO:0000313" key="5">
    <source>
        <dbReference type="Proteomes" id="UP000302163"/>
    </source>
</evidence>
<evidence type="ECO:0000256" key="1">
    <source>
        <dbReference type="ARBA" id="ARBA00022737"/>
    </source>
</evidence>
<dbReference type="AlphaFoldDB" id="A0A4P8YI28"/>
<dbReference type="InterPro" id="IPR001646">
    <property type="entry name" value="5peptide_repeat"/>
</dbReference>
<dbReference type="KEGG" id="izh:FEM41_05965"/>
<evidence type="ECO:0000256" key="2">
    <source>
        <dbReference type="SAM" id="MobiDB-lite"/>
    </source>
</evidence>
<dbReference type="Proteomes" id="UP000302163">
    <property type="component" value="Chromosome"/>
</dbReference>
<dbReference type="Pfam" id="PF00805">
    <property type="entry name" value="Pentapeptide"/>
    <property type="match status" value="4"/>
</dbReference>
<dbReference type="SUPFAM" id="SSF141571">
    <property type="entry name" value="Pentapeptide repeat-like"/>
    <property type="match status" value="2"/>
</dbReference>
<dbReference type="InterPro" id="IPR018683">
    <property type="entry name" value="DUF2169"/>
</dbReference>
<organism evidence="4 5">
    <name type="scientific">Jejubacter calystegiae</name>
    <dbReference type="NCBI Taxonomy" id="2579935"/>
    <lineage>
        <taxon>Bacteria</taxon>
        <taxon>Pseudomonadati</taxon>
        <taxon>Pseudomonadota</taxon>
        <taxon>Gammaproteobacteria</taxon>
        <taxon>Enterobacterales</taxon>
        <taxon>Enterobacteriaceae</taxon>
        <taxon>Jejubacter</taxon>
    </lineage>
</organism>
<reference evidence="4 5" key="1">
    <citation type="submission" date="2019-05" db="EMBL/GenBank/DDBJ databases">
        <title>Complete genome sequence of Izhakiella calystegiae KSNA2, an endophyte isolated from beach morning glory (Calystegia soldanella).</title>
        <authorList>
            <person name="Jiang L."/>
            <person name="Jeong J.C."/>
            <person name="Kim C.Y."/>
            <person name="Kim D.H."/>
            <person name="Kim S.W."/>
            <person name="Lee j."/>
        </authorList>
    </citation>
    <scope>NUCLEOTIDE SEQUENCE [LARGE SCALE GENOMIC DNA]</scope>
    <source>
        <strain evidence="4 5">KSNA2</strain>
    </source>
</reference>
<evidence type="ECO:0000313" key="4">
    <source>
        <dbReference type="EMBL" id="QCT19234.1"/>
    </source>
</evidence>
<accession>A0A4P8YI28</accession>
<gene>
    <name evidence="4" type="ORF">FEM41_05965</name>
</gene>
<keyword evidence="1" id="KW-0677">Repeat</keyword>
<feature type="domain" description="DUF2169" evidence="3">
    <location>
        <begin position="20"/>
        <end position="299"/>
    </location>
</feature>
<protein>
    <submittedName>
        <fullName evidence="4">DUF2169 domain-containing protein</fullName>
    </submittedName>
</protein>
<dbReference type="RefSeq" id="WP_138095120.1">
    <property type="nucleotide sequence ID" value="NZ_CP040428.1"/>
</dbReference>
<dbReference type="PANTHER" id="PTHR47485:SF1">
    <property type="entry name" value="THYLAKOID LUMENAL 17.4 KDA PROTEIN, CHLOROPLASTIC"/>
    <property type="match status" value="1"/>
</dbReference>
<name>A0A4P8YI28_9ENTR</name>
<keyword evidence="5" id="KW-1185">Reference proteome</keyword>
<sequence length="849" mass="95915">MKIIKPLRLSVLNRPYRWQGHNHLGVSVMALADMGDAPQLRPEVELWQLAADELQTSGGVIDMAIPKSRAEFLATGYAYSHHQPDKTAVAARIDIEGLSKTLEVYGDRFWAGDKPTPPQPFEQMRLDWSRAWGGEGDEENPHGIGRHPVAVGGYQLRPLPNIESPRERMTAVNQHPEPAGFGALDLLWPRRFKRMGKKYDARWLKQDFPGFARDIDWRVFNAASPDQWWHDRDALPPQARWRIWNMHPEQPLQEGTLPPWQARCFINRQRGDETLFEEVVLRATTVWFFPHLQQMILIWQGNIRINEDDAADVLQLMPALENFGAPRSTSHYRKVLSQRMDKERGALFAFREKDLVPETAIGPWIDSEVEQGESPMRDNMKNRANLLREQHRVRLEAQGGSVDELLPAFEEPEIPQLDELPEFIDKLEQQAEEQRLEAEARKREMEARFPDAADDENRPRGPESMQRMQRMQEMLHQNKDALSEKKLAQSQAALHQMYLLSVQSQPPARRLKGDLAQIIRDRAQRTLAQGGDFSGMDLTGADFSGMDLRGANFSRALLECADLSHCQLDGANFHEAMLARCELHHSSLRECSLEGASLALAQCCHSDFSGARFKETQLQETLFDDCLFDDAVLDGLLLRETWMTRCRFRQARLDGCVFMELTLPALDFSSARLHKTTFLKTTLEAVSFSGASLESCSWVESHAEQACFDGATLVTCAAASECVLDGADFSNATLKQCNLRQTSLRGSRFTLALLENSDLSEACCQGADFRRANLVGSLFMRSDFRQVDFSDANLMGAILQKSLLGGACFRGANLFRADLSQAVTDTETSLDGAWTKRIKTLPGRDGETV</sequence>
<proteinExistence type="predicted"/>
<evidence type="ECO:0000259" key="3">
    <source>
        <dbReference type="Pfam" id="PF09937"/>
    </source>
</evidence>
<dbReference type="EMBL" id="CP040428">
    <property type="protein sequence ID" value="QCT19234.1"/>
    <property type="molecule type" value="Genomic_DNA"/>
</dbReference>
<dbReference type="Gene3D" id="2.160.20.80">
    <property type="entry name" value="E3 ubiquitin-protein ligase SopA"/>
    <property type="match status" value="3"/>
</dbReference>
<dbReference type="Pfam" id="PF09937">
    <property type="entry name" value="DUF2169"/>
    <property type="match status" value="1"/>
</dbReference>
<dbReference type="OrthoDB" id="237820at2"/>